<dbReference type="Proteomes" id="UP000064967">
    <property type="component" value="Chromosome"/>
</dbReference>
<comment type="subunit">
    <text evidence="9">Component of the Sec protein translocase complex. Heterotrimer consisting of SecY, SecE and SecG subunits. The heterotrimers can form oligomers, although 1 heterotrimer is thought to be able to translocate proteins. Interacts with the ribosome. Interacts with SecDF, and other proteins may be involved. Interacts with SecA.</text>
</comment>
<keyword evidence="4 9" id="KW-0812">Transmembrane</keyword>
<keyword evidence="3 9" id="KW-1003">Cell membrane</keyword>
<dbReference type="KEGG" id="llu:AKJ09_00651"/>
<evidence type="ECO:0000256" key="1">
    <source>
        <dbReference type="ARBA" id="ARBA00004370"/>
    </source>
</evidence>
<evidence type="ECO:0000256" key="4">
    <source>
        <dbReference type="ARBA" id="ARBA00022692"/>
    </source>
</evidence>
<protein>
    <recommendedName>
        <fullName evidence="9">Protein translocase subunit SecE</fullName>
    </recommendedName>
</protein>
<reference evidence="11 12" key="1">
    <citation type="submission" date="2015-08" db="EMBL/GenBank/DDBJ databases">
        <authorList>
            <person name="Babu N.S."/>
            <person name="Beckwith C.J."/>
            <person name="Beseler K.G."/>
            <person name="Brison A."/>
            <person name="Carone J.V."/>
            <person name="Caskin T.P."/>
            <person name="Diamond M."/>
            <person name="Durham M.E."/>
            <person name="Foxe J.M."/>
            <person name="Go M."/>
            <person name="Henderson B.A."/>
            <person name="Jones I.B."/>
            <person name="McGettigan J.A."/>
            <person name="Micheletti S.J."/>
            <person name="Nasrallah M.E."/>
            <person name="Ortiz D."/>
            <person name="Piller C.R."/>
            <person name="Privatt S.R."/>
            <person name="Schneider S.L."/>
            <person name="Sharp S."/>
            <person name="Smith T.C."/>
            <person name="Stanton J.D."/>
            <person name="Ullery H.E."/>
            <person name="Wilson R.J."/>
            <person name="Serrano M.G."/>
            <person name="Buck G."/>
            <person name="Lee V."/>
            <person name="Wang Y."/>
            <person name="Carvalho R."/>
            <person name="Voegtly L."/>
            <person name="Shi R."/>
            <person name="Duckworth R."/>
            <person name="Johnson A."/>
            <person name="Loviza R."/>
            <person name="Walstead R."/>
            <person name="Shah Z."/>
            <person name="Kiflezghi M."/>
            <person name="Wade K."/>
            <person name="Ball S.L."/>
            <person name="Bradley K.W."/>
            <person name="Asai D.J."/>
            <person name="Bowman C.A."/>
            <person name="Russell D.A."/>
            <person name="Pope W.H."/>
            <person name="Jacobs-Sera D."/>
            <person name="Hendrix R.W."/>
            <person name="Hatfull G.F."/>
        </authorList>
    </citation>
    <scope>NUCLEOTIDE SEQUENCE [LARGE SCALE GENOMIC DNA]</scope>
    <source>
        <strain evidence="11 12">DSM 27648</strain>
    </source>
</reference>
<dbReference type="InterPro" id="IPR005807">
    <property type="entry name" value="SecE_bac"/>
</dbReference>
<feature type="transmembrane region" description="Helical" evidence="9">
    <location>
        <begin position="111"/>
        <end position="128"/>
    </location>
</feature>
<evidence type="ECO:0000256" key="2">
    <source>
        <dbReference type="ARBA" id="ARBA00022448"/>
    </source>
</evidence>
<dbReference type="PANTHER" id="PTHR33910">
    <property type="entry name" value="PROTEIN TRANSLOCASE SUBUNIT SECE"/>
    <property type="match status" value="1"/>
</dbReference>
<dbReference type="InterPro" id="IPR038379">
    <property type="entry name" value="SecE_sf"/>
</dbReference>
<keyword evidence="8 9" id="KW-0472">Membrane</keyword>
<dbReference type="STRING" id="1391654.AKJ09_00651"/>
<feature type="region of interest" description="Disordered" evidence="10">
    <location>
        <begin position="1"/>
        <end position="55"/>
    </location>
</feature>
<dbReference type="PROSITE" id="PS01067">
    <property type="entry name" value="SECE_SEC61G"/>
    <property type="match status" value="1"/>
</dbReference>
<feature type="transmembrane region" description="Helical" evidence="9">
    <location>
        <begin position="70"/>
        <end position="91"/>
    </location>
</feature>
<dbReference type="GO" id="GO:0008320">
    <property type="term" value="F:protein transmembrane transporter activity"/>
    <property type="evidence" value="ECO:0007669"/>
    <property type="project" value="UniProtKB-UniRule"/>
</dbReference>
<evidence type="ECO:0000256" key="7">
    <source>
        <dbReference type="ARBA" id="ARBA00023010"/>
    </source>
</evidence>
<dbReference type="RefSeq" id="WP_205633579.1">
    <property type="nucleotide sequence ID" value="NZ_CP012333.1"/>
</dbReference>
<dbReference type="GO" id="GO:0065002">
    <property type="term" value="P:intracellular protein transmembrane transport"/>
    <property type="evidence" value="ECO:0007669"/>
    <property type="project" value="UniProtKB-UniRule"/>
</dbReference>
<dbReference type="GO" id="GO:0009306">
    <property type="term" value="P:protein secretion"/>
    <property type="evidence" value="ECO:0007669"/>
    <property type="project" value="UniProtKB-UniRule"/>
</dbReference>
<feature type="transmembrane region" description="Helical" evidence="9">
    <location>
        <begin position="155"/>
        <end position="176"/>
    </location>
</feature>
<evidence type="ECO:0000313" key="12">
    <source>
        <dbReference type="Proteomes" id="UP000064967"/>
    </source>
</evidence>
<dbReference type="PANTHER" id="PTHR33910:SF1">
    <property type="entry name" value="PROTEIN TRANSLOCASE SUBUNIT SECE"/>
    <property type="match status" value="1"/>
</dbReference>
<dbReference type="GO" id="GO:0043952">
    <property type="term" value="P:protein transport by the Sec complex"/>
    <property type="evidence" value="ECO:0007669"/>
    <property type="project" value="UniProtKB-UniRule"/>
</dbReference>
<organism evidence="11 12">
    <name type="scientific">Labilithrix luteola</name>
    <dbReference type="NCBI Taxonomy" id="1391654"/>
    <lineage>
        <taxon>Bacteria</taxon>
        <taxon>Pseudomonadati</taxon>
        <taxon>Myxococcota</taxon>
        <taxon>Polyangia</taxon>
        <taxon>Polyangiales</taxon>
        <taxon>Labilitrichaceae</taxon>
        <taxon>Labilithrix</taxon>
    </lineage>
</organism>
<accession>A0A0K1PKE2</accession>
<evidence type="ECO:0000256" key="5">
    <source>
        <dbReference type="ARBA" id="ARBA00022927"/>
    </source>
</evidence>
<feature type="compositionally biased region" description="Low complexity" evidence="10">
    <location>
        <begin position="22"/>
        <end position="35"/>
    </location>
</feature>
<keyword evidence="6 9" id="KW-1133">Transmembrane helix</keyword>
<dbReference type="Gene3D" id="1.20.5.1030">
    <property type="entry name" value="Preprotein translocase secy subunit"/>
    <property type="match status" value="1"/>
</dbReference>
<dbReference type="InterPro" id="IPR001901">
    <property type="entry name" value="Translocase_SecE/Sec61-g"/>
</dbReference>
<evidence type="ECO:0000256" key="3">
    <source>
        <dbReference type="ARBA" id="ARBA00022475"/>
    </source>
</evidence>
<keyword evidence="2 9" id="KW-0813">Transport</keyword>
<dbReference type="AlphaFoldDB" id="A0A0K1PKE2"/>
<dbReference type="Pfam" id="PF00584">
    <property type="entry name" value="SecE"/>
    <property type="match status" value="1"/>
</dbReference>
<keyword evidence="5 9" id="KW-0653">Protein transport</keyword>
<comment type="caution">
    <text evidence="9">Lacks conserved residue(s) required for the propagation of feature annotation.</text>
</comment>
<sequence length="190" mass="21086">MSTEEDLKKAEEPTADEDADEAASSSGSEAPSALARSSGQDDAEAEAEAAAAHDHDEEGAMALQLGYQRFVYAAYMAGAMLVAFLVAKIGHVSWYRLGQWKPEFGEPKDEIVYTVAAVVGVLVALYYWRKPSARQYANEVAEELSKVTWPSRKEVWNSTTVVILTTLFATVFFALMDQFWKYVTDKIYSF</sequence>
<gene>
    <name evidence="9" type="primary">secE</name>
    <name evidence="11" type="ORF">AKJ09_00651</name>
</gene>
<keyword evidence="7 9" id="KW-0811">Translocation</keyword>
<evidence type="ECO:0000256" key="9">
    <source>
        <dbReference type="HAMAP-Rule" id="MF_00422"/>
    </source>
</evidence>
<evidence type="ECO:0000313" key="11">
    <source>
        <dbReference type="EMBL" id="AKU93987.1"/>
    </source>
</evidence>
<dbReference type="HAMAP" id="MF_00422">
    <property type="entry name" value="SecE"/>
    <property type="match status" value="1"/>
</dbReference>
<dbReference type="EMBL" id="CP012333">
    <property type="protein sequence ID" value="AKU93987.1"/>
    <property type="molecule type" value="Genomic_DNA"/>
</dbReference>
<dbReference type="GO" id="GO:0006605">
    <property type="term" value="P:protein targeting"/>
    <property type="evidence" value="ECO:0007669"/>
    <property type="project" value="UniProtKB-UniRule"/>
</dbReference>
<feature type="compositionally biased region" description="Basic and acidic residues" evidence="10">
    <location>
        <begin position="1"/>
        <end position="12"/>
    </location>
</feature>
<comment type="similarity">
    <text evidence="9">Belongs to the SecE/SEC61-gamma family.</text>
</comment>
<comment type="subcellular location">
    <subcellularLocation>
        <location evidence="1">Membrane</location>
    </subcellularLocation>
</comment>
<evidence type="ECO:0000256" key="10">
    <source>
        <dbReference type="SAM" id="MobiDB-lite"/>
    </source>
</evidence>
<comment type="function">
    <text evidence="9">Essential subunit of the Sec protein translocation channel SecYEG. Clamps together the 2 halves of SecY. May contact the channel plug during translocation.</text>
</comment>
<proteinExistence type="inferred from homology"/>
<dbReference type="NCBIfam" id="TIGR00964">
    <property type="entry name" value="secE_bact"/>
    <property type="match status" value="1"/>
</dbReference>
<name>A0A0K1PKE2_9BACT</name>
<evidence type="ECO:0000256" key="6">
    <source>
        <dbReference type="ARBA" id="ARBA00022989"/>
    </source>
</evidence>
<keyword evidence="12" id="KW-1185">Reference proteome</keyword>
<evidence type="ECO:0000256" key="8">
    <source>
        <dbReference type="ARBA" id="ARBA00023136"/>
    </source>
</evidence>
<dbReference type="GO" id="GO:0005886">
    <property type="term" value="C:plasma membrane"/>
    <property type="evidence" value="ECO:0007669"/>
    <property type="project" value="UniProtKB-UniRule"/>
</dbReference>